<organism evidence="2">
    <name type="scientific">marine sediment metagenome</name>
    <dbReference type="NCBI Taxonomy" id="412755"/>
    <lineage>
        <taxon>unclassified sequences</taxon>
        <taxon>metagenomes</taxon>
        <taxon>ecological metagenomes</taxon>
    </lineage>
</organism>
<protein>
    <recommendedName>
        <fullName evidence="3">Peptidase M50 domain-containing protein</fullName>
    </recommendedName>
</protein>
<evidence type="ECO:0008006" key="3">
    <source>
        <dbReference type="Google" id="ProtNLM"/>
    </source>
</evidence>
<gene>
    <name evidence="2" type="ORF">LCGC14_1952180</name>
</gene>
<keyword evidence="1" id="KW-1133">Transmembrane helix</keyword>
<name>A0A0F9G5F9_9ZZZZ</name>
<feature type="transmembrane region" description="Helical" evidence="1">
    <location>
        <begin position="40"/>
        <end position="58"/>
    </location>
</feature>
<accession>A0A0F9G5F9</accession>
<evidence type="ECO:0000313" key="2">
    <source>
        <dbReference type="EMBL" id="KKL85691.1"/>
    </source>
</evidence>
<sequence length="97" mass="10050">MAAIATSTTKTMEVSTTLVSFAGLMSGMLVCWIATYVHELAHWLFIGPFGGSVSQWHAMPPGWASVVLAPEPWGTVSLYAGGFAAGAFLAAMLASVG</sequence>
<proteinExistence type="predicted"/>
<keyword evidence="1" id="KW-0812">Transmembrane</keyword>
<reference evidence="2" key="1">
    <citation type="journal article" date="2015" name="Nature">
        <title>Complex archaea that bridge the gap between prokaryotes and eukaryotes.</title>
        <authorList>
            <person name="Spang A."/>
            <person name="Saw J.H."/>
            <person name="Jorgensen S.L."/>
            <person name="Zaremba-Niedzwiedzka K."/>
            <person name="Martijn J."/>
            <person name="Lind A.E."/>
            <person name="van Eijk R."/>
            <person name="Schleper C."/>
            <person name="Guy L."/>
            <person name="Ettema T.J."/>
        </authorList>
    </citation>
    <scope>NUCLEOTIDE SEQUENCE</scope>
</reference>
<feature type="transmembrane region" description="Helical" evidence="1">
    <location>
        <begin position="14"/>
        <end position="33"/>
    </location>
</feature>
<keyword evidence="1" id="KW-0472">Membrane</keyword>
<evidence type="ECO:0000256" key="1">
    <source>
        <dbReference type="SAM" id="Phobius"/>
    </source>
</evidence>
<dbReference type="AlphaFoldDB" id="A0A0F9G5F9"/>
<comment type="caution">
    <text evidence="2">The sequence shown here is derived from an EMBL/GenBank/DDBJ whole genome shotgun (WGS) entry which is preliminary data.</text>
</comment>
<dbReference type="EMBL" id="LAZR01021335">
    <property type="protein sequence ID" value="KKL85691.1"/>
    <property type="molecule type" value="Genomic_DNA"/>
</dbReference>
<feature type="transmembrane region" description="Helical" evidence="1">
    <location>
        <begin position="78"/>
        <end position="96"/>
    </location>
</feature>